<evidence type="ECO:0000256" key="7">
    <source>
        <dbReference type="ARBA" id="ARBA00022989"/>
    </source>
</evidence>
<accession>A0A0D3KXB3</accession>
<dbReference type="EnsemblProtists" id="EOD40398">
    <property type="protein sequence ID" value="EOD40398"/>
    <property type="gene ID" value="EMIHUDRAFT_222879"/>
</dbReference>
<dbReference type="Proteomes" id="UP000013827">
    <property type="component" value="Unassembled WGS sequence"/>
</dbReference>
<evidence type="ECO:0000256" key="9">
    <source>
        <dbReference type="ARBA" id="ARBA00023136"/>
    </source>
</evidence>
<feature type="transmembrane region" description="Helical" evidence="13">
    <location>
        <begin position="112"/>
        <end position="134"/>
    </location>
</feature>
<dbReference type="GO" id="GO:0016746">
    <property type="term" value="F:acyltransferase activity"/>
    <property type="evidence" value="ECO:0007669"/>
    <property type="project" value="UniProtKB-KW"/>
</dbReference>
<dbReference type="PANTHER" id="PTHR31201">
    <property type="entry name" value="OS01G0585100 PROTEIN"/>
    <property type="match status" value="1"/>
</dbReference>
<keyword evidence="15" id="KW-1185">Reference proteome</keyword>
<keyword evidence="9 13" id="KW-0472">Membrane</keyword>
<dbReference type="KEGG" id="ehx:EMIHUDRAFT_222879"/>
<dbReference type="AlphaFoldDB" id="A0A0D3KXB3"/>
<dbReference type="PaxDb" id="2903-EOD40398"/>
<dbReference type="PANTHER" id="PTHR31201:SF1">
    <property type="entry name" value="GLYCEROPHOSPHOCHOLINE ACYLTRANSFERASE 1"/>
    <property type="match status" value="1"/>
</dbReference>
<proteinExistence type="inferred from homology"/>
<evidence type="ECO:0000256" key="13">
    <source>
        <dbReference type="SAM" id="Phobius"/>
    </source>
</evidence>
<feature type="transmembrane region" description="Helical" evidence="13">
    <location>
        <begin position="212"/>
        <end position="234"/>
    </location>
</feature>
<name>A0A0D3KXB3_EMIH1</name>
<evidence type="ECO:0000256" key="5">
    <source>
        <dbReference type="ARBA" id="ARBA00022679"/>
    </source>
</evidence>
<evidence type="ECO:0000256" key="4">
    <source>
        <dbReference type="ARBA" id="ARBA00022516"/>
    </source>
</evidence>
<feature type="transmembrane region" description="Helical" evidence="13">
    <location>
        <begin position="146"/>
        <end position="170"/>
    </location>
</feature>
<keyword evidence="7 13" id="KW-1133">Transmembrane helix</keyword>
<keyword evidence="10" id="KW-0594">Phospholipid biosynthesis</keyword>
<keyword evidence="6 13" id="KW-0812">Transmembrane</keyword>
<feature type="transmembrane region" description="Helical" evidence="13">
    <location>
        <begin position="83"/>
        <end position="100"/>
    </location>
</feature>
<reference evidence="15" key="1">
    <citation type="journal article" date="2013" name="Nature">
        <title>Pan genome of the phytoplankton Emiliania underpins its global distribution.</title>
        <authorList>
            <person name="Read B.A."/>
            <person name="Kegel J."/>
            <person name="Klute M.J."/>
            <person name="Kuo A."/>
            <person name="Lefebvre S.C."/>
            <person name="Maumus F."/>
            <person name="Mayer C."/>
            <person name="Miller J."/>
            <person name="Monier A."/>
            <person name="Salamov A."/>
            <person name="Young J."/>
            <person name="Aguilar M."/>
            <person name="Claverie J.M."/>
            <person name="Frickenhaus S."/>
            <person name="Gonzalez K."/>
            <person name="Herman E.K."/>
            <person name="Lin Y.C."/>
            <person name="Napier J."/>
            <person name="Ogata H."/>
            <person name="Sarno A.F."/>
            <person name="Shmutz J."/>
            <person name="Schroeder D."/>
            <person name="de Vargas C."/>
            <person name="Verret F."/>
            <person name="von Dassow P."/>
            <person name="Valentin K."/>
            <person name="Van de Peer Y."/>
            <person name="Wheeler G."/>
            <person name="Dacks J.B."/>
            <person name="Delwiche C.F."/>
            <person name="Dyhrman S.T."/>
            <person name="Glockner G."/>
            <person name="John U."/>
            <person name="Richards T."/>
            <person name="Worden A.Z."/>
            <person name="Zhang X."/>
            <person name="Grigoriev I.V."/>
            <person name="Allen A.E."/>
            <person name="Bidle K."/>
            <person name="Borodovsky M."/>
            <person name="Bowler C."/>
            <person name="Brownlee C."/>
            <person name="Cock J.M."/>
            <person name="Elias M."/>
            <person name="Gladyshev V.N."/>
            <person name="Groth M."/>
            <person name="Guda C."/>
            <person name="Hadaegh A."/>
            <person name="Iglesias-Rodriguez M.D."/>
            <person name="Jenkins J."/>
            <person name="Jones B.M."/>
            <person name="Lawson T."/>
            <person name="Leese F."/>
            <person name="Lindquist E."/>
            <person name="Lobanov A."/>
            <person name="Lomsadze A."/>
            <person name="Malik S.B."/>
            <person name="Marsh M.E."/>
            <person name="Mackinder L."/>
            <person name="Mock T."/>
            <person name="Mueller-Roeber B."/>
            <person name="Pagarete A."/>
            <person name="Parker M."/>
            <person name="Probert I."/>
            <person name="Quesneville H."/>
            <person name="Raines C."/>
            <person name="Rensing S.A."/>
            <person name="Riano-Pachon D.M."/>
            <person name="Richier S."/>
            <person name="Rokitta S."/>
            <person name="Shiraiwa Y."/>
            <person name="Soanes D.M."/>
            <person name="van der Giezen M."/>
            <person name="Wahlund T.M."/>
            <person name="Williams B."/>
            <person name="Wilson W."/>
            <person name="Wolfe G."/>
            <person name="Wurch L.L."/>
        </authorList>
    </citation>
    <scope>NUCLEOTIDE SEQUENCE</scope>
</reference>
<evidence type="ECO:0000313" key="15">
    <source>
        <dbReference type="Proteomes" id="UP000013827"/>
    </source>
</evidence>
<feature type="transmembrane region" description="Helical" evidence="13">
    <location>
        <begin position="282"/>
        <end position="300"/>
    </location>
</feature>
<feature type="transmembrane region" description="Helical" evidence="13">
    <location>
        <begin position="306"/>
        <end position="326"/>
    </location>
</feature>
<reference evidence="14" key="2">
    <citation type="submission" date="2024-10" db="UniProtKB">
        <authorList>
            <consortium name="EnsemblProtists"/>
        </authorList>
    </citation>
    <scope>IDENTIFICATION</scope>
</reference>
<comment type="subcellular location">
    <subcellularLocation>
        <location evidence="1">Membrane</location>
        <topology evidence="1">Multi-pass membrane protein</topology>
    </subcellularLocation>
</comment>
<evidence type="ECO:0000256" key="8">
    <source>
        <dbReference type="ARBA" id="ARBA00023098"/>
    </source>
</evidence>
<evidence type="ECO:0000256" key="2">
    <source>
        <dbReference type="ARBA" id="ARBA00006675"/>
    </source>
</evidence>
<protein>
    <recommendedName>
        <fullName evidence="3">Glycerophosphocholine acyltransferase 1</fullName>
    </recommendedName>
</protein>
<organism evidence="14 15">
    <name type="scientific">Emiliania huxleyi (strain CCMP1516)</name>
    <dbReference type="NCBI Taxonomy" id="280463"/>
    <lineage>
        <taxon>Eukaryota</taxon>
        <taxon>Haptista</taxon>
        <taxon>Haptophyta</taxon>
        <taxon>Prymnesiophyceae</taxon>
        <taxon>Isochrysidales</taxon>
        <taxon>Noelaerhabdaceae</taxon>
        <taxon>Emiliania</taxon>
    </lineage>
</organism>
<keyword evidence="4" id="KW-0444">Lipid biosynthesis</keyword>
<dbReference type="RefSeq" id="XP_005792827.1">
    <property type="nucleotide sequence ID" value="XM_005792770.1"/>
</dbReference>
<evidence type="ECO:0000313" key="14">
    <source>
        <dbReference type="EnsemblProtists" id="EOD40398"/>
    </source>
</evidence>
<keyword evidence="12" id="KW-0012">Acyltransferase</keyword>
<dbReference type="InterPro" id="IPR021261">
    <property type="entry name" value="GPCAT"/>
</dbReference>
<keyword evidence="11" id="KW-1208">Phospholipid metabolism</keyword>
<evidence type="ECO:0000256" key="1">
    <source>
        <dbReference type="ARBA" id="ARBA00004141"/>
    </source>
</evidence>
<evidence type="ECO:0000256" key="11">
    <source>
        <dbReference type="ARBA" id="ARBA00023264"/>
    </source>
</evidence>
<dbReference type="HOGENOM" id="CLU_788527_0_0_1"/>
<evidence type="ECO:0000256" key="6">
    <source>
        <dbReference type="ARBA" id="ARBA00022692"/>
    </source>
</evidence>
<dbReference type="eggNOG" id="KOG2895">
    <property type="taxonomic scope" value="Eukaryota"/>
</dbReference>
<evidence type="ECO:0000256" key="10">
    <source>
        <dbReference type="ARBA" id="ARBA00023209"/>
    </source>
</evidence>
<dbReference type="Pfam" id="PF10998">
    <property type="entry name" value="DUF2838"/>
    <property type="match status" value="1"/>
</dbReference>
<evidence type="ECO:0000256" key="12">
    <source>
        <dbReference type="ARBA" id="ARBA00023315"/>
    </source>
</evidence>
<keyword evidence="5" id="KW-0808">Transferase</keyword>
<keyword evidence="8" id="KW-0443">Lipid metabolism</keyword>
<dbReference type="GeneID" id="17285669"/>
<sequence>MPPSSWHFLGPGTPKRRSSRIAAKSQACLTYEDGLRTALAVVQLEQHRFGASPVLGFNRGKFFLGQAKAFGSIYIAGRWPQHYYLWHCLQFCILTPIHAWRWSQPSLAGLAYFVEFCWAANFSMTIYLISLGVYPEKFDRETRATALRTLFAFGAGPLGGSVVLLGNALVPHSVDHMMSLIIHLSPHIAAHCLRWHTENDLFPIDQVLLSEYIQLPLAFLAVWAMLHAAFMLAFGDALRSRHWNTTYHYNMSSRGGRNIFTAVLGRIGEGGSETLRFLKYEVISVALNAAILCTTYPLYAYGTPEIHFAVVLCTGLFAAWNGASWYNHRLQNFTRQIDRQIEQCAPSKPKES</sequence>
<dbReference type="GO" id="GO:0016020">
    <property type="term" value="C:membrane"/>
    <property type="evidence" value="ECO:0007669"/>
    <property type="project" value="UniProtKB-SubCell"/>
</dbReference>
<dbReference type="GO" id="GO:0006656">
    <property type="term" value="P:phosphatidylcholine biosynthetic process"/>
    <property type="evidence" value="ECO:0007669"/>
    <property type="project" value="TreeGrafter"/>
</dbReference>
<evidence type="ECO:0000256" key="3">
    <source>
        <dbReference type="ARBA" id="ARBA00019082"/>
    </source>
</evidence>
<comment type="similarity">
    <text evidence="2">Belongs to the GPC1 family.</text>
</comment>